<dbReference type="HOGENOM" id="CLU_1066445_0_0_1"/>
<protein>
    <submittedName>
        <fullName evidence="2">Protein CBG22576</fullName>
    </submittedName>
</protein>
<name>A8Y2M4_CAEBR</name>
<dbReference type="CTD" id="8574786"/>
<feature type="compositionally biased region" description="Basic and acidic residues" evidence="1">
    <location>
        <begin position="49"/>
        <end position="73"/>
    </location>
</feature>
<dbReference type="KEGG" id="cbr:CBG_22576"/>
<dbReference type="GeneID" id="8574786"/>
<gene>
    <name evidence="2 4" type="ORF">CBG22576</name>
    <name evidence="2" type="ORF">CBG_22576</name>
</gene>
<sequence length="261" mass="30043">MADRPVTKENYMPFIVKRFEERKNLQNSALTPLDFASDDVTNSDDVEEPAAKRPREANLEENLESIKSKDHIPCDPNVYEPPGIRSRTDSDPVQFEAVRNVFDIYATMLTNLFAYSPSDVMKLQDIPDILETDIEKRFIDVSMQKLIDDSDIIKDWANLVHFGTIYLNSLDENDLKSLLNLTPIQRGIEVGTDKELDAKDVLAAFRGNGKFDKNPDSPEFQFRFKFYRELGDGRVLVYSVELYSIIIIFQLEEEQTPLLFC</sequence>
<evidence type="ECO:0000313" key="4">
    <source>
        <dbReference type="WormBase" id="CBG22576"/>
    </source>
</evidence>
<dbReference type="RefSeq" id="XP_045097610.1">
    <property type="nucleotide sequence ID" value="XM_045244990.1"/>
</dbReference>
<feature type="region of interest" description="Disordered" evidence="1">
    <location>
        <begin position="30"/>
        <end position="90"/>
    </location>
</feature>
<organism evidence="2 3">
    <name type="scientific">Caenorhabditis briggsae</name>
    <dbReference type="NCBI Taxonomy" id="6238"/>
    <lineage>
        <taxon>Eukaryota</taxon>
        <taxon>Metazoa</taxon>
        <taxon>Ecdysozoa</taxon>
        <taxon>Nematoda</taxon>
        <taxon>Chromadorea</taxon>
        <taxon>Rhabditida</taxon>
        <taxon>Rhabditina</taxon>
        <taxon>Rhabditomorpha</taxon>
        <taxon>Rhabditoidea</taxon>
        <taxon>Rhabditidae</taxon>
        <taxon>Peloderinae</taxon>
        <taxon>Caenorhabditis</taxon>
    </lineage>
</organism>
<dbReference type="AlphaFoldDB" id="A8Y2M4"/>
<accession>A8Y2M4</accession>
<dbReference type="Proteomes" id="UP000008549">
    <property type="component" value="Unassembled WGS sequence"/>
</dbReference>
<reference evidence="2 3" key="1">
    <citation type="journal article" date="2003" name="PLoS Biol.">
        <title>The genome sequence of Caenorhabditis briggsae: a platform for comparative genomics.</title>
        <authorList>
            <person name="Stein L.D."/>
            <person name="Bao Z."/>
            <person name="Blasiar D."/>
            <person name="Blumenthal T."/>
            <person name="Brent M.R."/>
            <person name="Chen N."/>
            <person name="Chinwalla A."/>
            <person name="Clarke L."/>
            <person name="Clee C."/>
            <person name="Coghlan A."/>
            <person name="Coulson A."/>
            <person name="D'Eustachio P."/>
            <person name="Fitch D.H."/>
            <person name="Fulton L.A."/>
            <person name="Fulton R.E."/>
            <person name="Griffiths-Jones S."/>
            <person name="Harris T.W."/>
            <person name="Hillier L.W."/>
            <person name="Kamath R."/>
            <person name="Kuwabara P.E."/>
            <person name="Mardis E.R."/>
            <person name="Marra M.A."/>
            <person name="Miner T.L."/>
            <person name="Minx P."/>
            <person name="Mullikin J.C."/>
            <person name="Plumb R.W."/>
            <person name="Rogers J."/>
            <person name="Schein J.E."/>
            <person name="Sohrmann M."/>
            <person name="Spieth J."/>
            <person name="Stajich J.E."/>
            <person name="Wei C."/>
            <person name="Willey D."/>
            <person name="Wilson R.K."/>
            <person name="Durbin R."/>
            <person name="Waterston R.H."/>
        </authorList>
    </citation>
    <scope>NUCLEOTIDE SEQUENCE [LARGE SCALE GENOMIC DNA]</scope>
    <source>
        <strain evidence="2 3">AF16</strain>
    </source>
</reference>
<evidence type="ECO:0000256" key="1">
    <source>
        <dbReference type="SAM" id="MobiDB-lite"/>
    </source>
</evidence>
<evidence type="ECO:0000313" key="2">
    <source>
        <dbReference type="EMBL" id="CAP39148.2"/>
    </source>
</evidence>
<proteinExistence type="predicted"/>
<dbReference type="WormBase" id="CBG22576">
    <property type="protein sequence ID" value="CBP28075"/>
    <property type="gene ID" value="WBGene00041107"/>
</dbReference>
<dbReference type="InParanoid" id="A8Y2M4"/>
<reference evidence="2 3" key="2">
    <citation type="journal article" date="2011" name="PLoS Genet.">
        <title>Caenorhabditis briggsae recombinant inbred line genotypes reveal inter-strain incompatibility and the evolution of recombination.</title>
        <authorList>
            <person name="Ross J.A."/>
            <person name="Koboldt D.C."/>
            <person name="Staisch J.E."/>
            <person name="Chamberlin H.M."/>
            <person name="Gupta B.P."/>
            <person name="Miller R.D."/>
            <person name="Baird S.E."/>
            <person name="Haag E.S."/>
        </authorList>
    </citation>
    <scope>NUCLEOTIDE SEQUENCE [LARGE SCALE GENOMIC DNA]</scope>
    <source>
        <strain evidence="2 3">AF16</strain>
    </source>
</reference>
<dbReference type="EMBL" id="HE600984">
    <property type="protein sequence ID" value="CAP39148.2"/>
    <property type="molecule type" value="Genomic_DNA"/>
</dbReference>
<evidence type="ECO:0000313" key="3">
    <source>
        <dbReference type="Proteomes" id="UP000008549"/>
    </source>
</evidence>
<keyword evidence="3" id="KW-1185">Reference proteome</keyword>